<sequence>MKYDLLIFDIDRTLLDFDKAEEYAIEETIGFFNINYKKSYHLENYKAINKKLWEDFEQGLISAEKLKSERFRRLSEKLNLGLDAKQFSDKYLEFLAEGAFFVDGALEILKDLYPEHKLLVITNGLSKVQHGRINKLAINDYFEEIIISEEVGIAKPNPELFEYSFTKVGHKDKDTAIIIGDSLSSDIQGGVNFGIDTCWFNPDGKSNNTELNPTYEISRLHQLKDILKVKKVS</sequence>
<dbReference type="InterPro" id="IPR052550">
    <property type="entry name" value="Pyrimidine_5'-ntase_YjjG"/>
</dbReference>
<dbReference type="NCBIfam" id="NF006976">
    <property type="entry name" value="PRK09449.1"/>
    <property type="match status" value="1"/>
</dbReference>
<dbReference type="NCBIfam" id="TIGR01549">
    <property type="entry name" value="HAD-SF-IA-v1"/>
    <property type="match status" value="1"/>
</dbReference>
<dbReference type="Gene3D" id="3.40.50.1000">
    <property type="entry name" value="HAD superfamily/HAD-like"/>
    <property type="match status" value="1"/>
</dbReference>
<dbReference type="STRING" id="926561.GCA_000379025_02501"/>
<dbReference type="GO" id="GO:0008253">
    <property type="term" value="F:5'-nucleotidase activity"/>
    <property type="evidence" value="ECO:0007669"/>
    <property type="project" value="InterPro"/>
</dbReference>
<keyword evidence="1" id="KW-0378">Hydrolase</keyword>
<dbReference type="CDD" id="cd04305">
    <property type="entry name" value="HAD_Neu5Ac-Pase_like"/>
    <property type="match status" value="1"/>
</dbReference>
<evidence type="ECO:0000313" key="1">
    <source>
        <dbReference type="EMBL" id="TDX45514.1"/>
    </source>
</evidence>
<dbReference type="InterPro" id="IPR041492">
    <property type="entry name" value="HAD_2"/>
</dbReference>
<protein>
    <submittedName>
        <fullName evidence="1">Putative hydrolase of the HAD superfamily</fullName>
    </submittedName>
</protein>
<dbReference type="PANTHER" id="PTHR47478:SF1">
    <property type="entry name" value="PYRIMIDINE 5'-NUCLEOTIDASE YJJG"/>
    <property type="match status" value="1"/>
</dbReference>
<dbReference type="PRINTS" id="PR00413">
    <property type="entry name" value="HADHALOGNASE"/>
</dbReference>
<evidence type="ECO:0000313" key="2">
    <source>
        <dbReference type="Proteomes" id="UP000295832"/>
    </source>
</evidence>
<dbReference type="RefSeq" id="WP_134118821.1">
    <property type="nucleotide sequence ID" value="NZ_SOEG01000043.1"/>
</dbReference>
<dbReference type="InterPro" id="IPR011951">
    <property type="entry name" value="HAD-SF_hydro_IA_YjjG/PynA"/>
</dbReference>
<comment type="caution">
    <text evidence="1">The sequence shown here is derived from an EMBL/GenBank/DDBJ whole genome shotgun (WGS) entry which is preliminary data.</text>
</comment>
<dbReference type="EMBL" id="SOEG01000043">
    <property type="protein sequence ID" value="TDX45514.1"/>
    <property type="molecule type" value="Genomic_DNA"/>
</dbReference>
<dbReference type="SFLD" id="SFLDS00003">
    <property type="entry name" value="Haloacid_Dehalogenase"/>
    <property type="match status" value="1"/>
</dbReference>
<dbReference type="InterPro" id="IPR023214">
    <property type="entry name" value="HAD_sf"/>
</dbReference>
<dbReference type="NCBIfam" id="TIGR02254">
    <property type="entry name" value="YjjG_YfnB"/>
    <property type="match status" value="1"/>
</dbReference>
<dbReference type="Gene3D" id="1.10.150.240">
    <property type="entry name" value="Putative phosphatase, domain 2"/>
    <property type="match status" value="1"/>
</dbReference>
<dbReference type="SFLD" id="SFLDG01129">
    <property type="entry name" value="C1.5:_HAD__Beta-PGM__Phosphata"/>
    <property type="match status" value="1"/>
</dbReference>
<dbReference type="InterPro" id="IPR023198">
    <property type="entry name" value="PGP-like_dom2"/>
</dbReference>
<dbReference type="SUPFAM" id="SSF56784">
    <property type="entry name" value="HAD-like"/>
    <property type="match status" value="1"/>
</dbReference>
<dbReference type="InterPro" id="IPR006439">
    <property type="entry name" value="HAD-SF_hydro_IA"/>
</dbReference>
<gene>
    <name evidence="1" type="ORF">C7959_1434</name>
</gene>
<proteinExistence type="predicted"/>
<dbReference type="PANTHER" id="PTHR47478">
    <property type="match status" value="1"/>
</dbReference>
<keyword evidence="2" id="KW-1185">Reference proteome</keyword>
<dbReference type="Proteomes" id="UP000295832">
    <property type="component" value="Unassembled WGS sequence"/>
</dbReference>
<dbReference type="Pfam" id="PF13419">
    <property type="entry name" value="HAD_2"/>
    <property type="match status" value="1"/>
</dbReference>
<accession>A0A4R8GQ91</accession>
<organism evidence="1 2">
    <name type="scientific">Orenia marismortui</name>
    <dbReference type="NCBI Taxonomy" id="46469"/>
    <lineage>
        <taxon>Bacteria</taxon>
        <taxon>Bacillati</taxon>
        <taxon>Bacillota</taxon>
        <taxon>Clostridia</taxon>
        <taxon>Halanaerobiales</taxon>
        <taxon>Halobacteroidaceae</taxon>
        <taxon>Orenia</taxon>
    </lineage>
</organism>
<dbReference type="AlphaFoldDB" id="A0A4R8GQ91"/>
<dbReference type="InterPro" id="IPR036412">
    <property type="entry name" value="HAD-like_sf"/>
</dbReference>
<name>A0A4R8GQ91_9FIRM</name>
<reference evidence="1 2" key="1">
    <citation type="submission" date="2019-03" db="EMBL/GenBank/DDBJ databases">
        <title>Subsurface microbial communities from deep shales in Ohio and West Virginia, USA.</title>
        <authorList>
            <person name="Wrighton K."/>
        </authorList>
    </citation>
    <scope>NUCLEOTIDE SEQUENCE [LARGE SCALE GENOMIC DNA]</scope>
    <source>
        <strain evidence="1 2">MSL 6dP</strain>
    </source>
</reference>